<sequence length="543" mass="58038">MRFLRKLRPSNLIILSALPFIIYIFAASPDYRRSLAAILGIEHGASLLLPGFVLLLLAFASGLAALYWHRSRPQASLVLAGLNLVLSAWLAVTATALPFLASIVANSVDPFISDIVVRGETPRRLTETALAAVAQIAQHGFLTYALLSLAGFALTFSRASESLRRAAFWGLTALNGAGLLYLLLFAYLGFAAGLATSIRAAVLAYILAILLGLGWVMMLQLQLVRRSFYVFPAIAAFFVLGAAWQFLQPAIAYSLTGTLAGKVAVIQNTPRGLIEQVRFAQFPGAPQVDELPLKTFATAEAALKAVAQGQDVSAALVPATALEAGAATLWQTASLPDRNKTAGTAFAIAAVVTALLTFGGFLHHRHPLAIGAEFIIDTLRGIPMLVIVLYVGLPLSGAIKDGTGGFVDPPNLLRGIAAMALAYSAYLAEIFRAGLKAVPAGQIEAARSLGLSRWTTARLVIIPQAFRVIIPPLGNEFIAILKDTSLLSILSIRDITQRMREFQSASFLPFAPYNSAAVFYVLLTLAAASLITSIERKYDVKHR</sequence>
<gene>
    <name evidence="1" type="ORF">JHL16_09025</name>
</gene>
<dbReference type="EMBL" id="JAENHL010000006">
    <property type="protein sequence ID" value="MBK1866491.1"/>
    <property type="molecule type" value="Genomic_DNA"/>
</dbReference>
<name>A0ACC5R1G4_9HYPH</name>
<dbReference type="Proteomes" id="UP000616151">
    <property type="component" value="Unassembled WGS sequence"/>
</dbReference>
<proteinExistence type="predicted"/>
<organism evidence="1 2">
    <name type="scientific">Taklimakanibacter albus</name>
    <dbReference type="NCBI Taxonomy" id="2800327"/>
    <lineage>
        <taxon>Bacteria</taxon>
        <taxon>Pseudomonadati</taxon>
        <taxon>Pseudomonadota</taxon>
        <taxon>Alphaproteobacteria</taxon>
        <taxon>Hyphomicrobiales</taxon>
        <taxon>Aestuariivirgaceae</taxon>
        <taxon>Taklimakanibacter</taxon>
    </lineage>
</organism>
<keyword evidence="2" id="KW-1185">Reference proteome</keyword>
<evidence type="ECO:0000313" key="2">
    <source>
        <dbReference type="Proteomes" id="UP000616151"/>
    </source>
</evidence>
<accession>A0ACC5R1G4</accession>
<comment type="caution">
    <text evidence="1">The sequence shown here is derived from an EMBL/GenBank/DDBJ whole genome shotgun (WGS) entry which is preliminary data.</text>
</comment>
<protein>
    <submittedName>
        <fullName evidence="1">Amino acid ABC transporter permease</fullName>
    </submittedName>
</protein>
<reference evidence="1" key="1">
    <citation type="submission" date="2021-01" db="EMBL/GenBank/DDBJ databases">
        <authorList>
            <person name="Sun Q."/>
        </authorList>
    </citation>
    <scope>NUCLEOTIDE SEQUENCE</scope>
    <source>
        <strain evidence="1">YIM B02566</strain>
    </source>
</reference>
<evidence type="ECO:0000313" key="1">
    <source>
        <dbReference type="EMBL" id="MBK1866491.1"/>
    </source>
</evidence>